<evidence type="ECO:0000313" key="2">
    <source>
        <dbReference type="EMBL" id="MEA5425405.1"/>
    </source>
</evidence>
<gene>
    <name evidence="2" type="ORF">VB798_02395</name>
</gene>
<dbReference type="EMBL" id="JAYGIM010000001">
    <property type="protein sequence ID" value="MEA5425405.1"/>
    <property type="molecule type" value="Genomic_DNA"/>
</dbReference>
<dbReference type="Proteomes" id="UP001302222">
    <property type="component" value="Unassembled WGS sequence"/>
</dbReference>
<sequence>MTIIEFLKSQVSFDTPLGDLAKDVMSDKDFPYEKSESGIISYIEFQLRRHGNGSVFEEMVSAFHEQKDNTVDPLNLDVHFTPLRAESWPFLKLHFPSDRAIIVGKLEDIYRVYAVDSASQRALKFDIYTMRQLNDLSIINLNKIHMGVLTSEVSVQDALDSLAKNKYNDLRKPTEPNYSEMLDYLKNQVK</sequence>
<dbReference type="InterPro" id="IPR036806">
    <property type="entry name" value="YozE_SAM-like_sf"/>
</dbReference>
<evidence type="ECO:0000259" key="1">
    <source>
        <dbReference type="Pfam" id="PF06855"/>
    </source>
</evidence>
<dbReference type="RefSeq" id="WP_323255574.1">
    <property type="nucleotide sequence ID" value="NZ_JAYGIM010000001.1"/>
</dbReference>
<protein>
    <submittedName>
        <fullName evidence="2">YozE family protein</fullName>
    </submittedName>
</protein>
<keyword evidence="3" id="KW-1185">Reference proteome</keyword>
<evidence type="ECO:0000313" key="3">
    <source>
        <dbReference type="Proteomes" id="UP001302222"/>
    </source>
</evidence>
<reference evidence="2 3" key="1">
    <citation type="submission" date="2023-12" db="EMBL/GenBank/DDBJ databases">
        <title>Novel species of the genus Arcicella isolated from rivers.</title>
        <authorList>
            <person name="Lu H."/>
        </authorList>
    </citation>
    <scope>NUCLEOTIDE SEQUENCE [LARGE SCALE GENOMIC DNA]</scope>
    <source>
        <strain evidence="2 3">DC25W</strain>
    </source>
</reference>
<dbReference type="SUPFAM" id="SSF140652">
    <property type="entry name" value="YozE-like"/>
    <property type="match status" value="1"/>
</dbReference>
<name>A0ABU5SDN6_9BACT</name>
<organism evidence="2 3">
    <name type="scientific">Arcicella lustrica</name>
    <dbReference type="NCBI Taxonomy" id="2984196"/>
    <lineage>
        <taxon>Bacteria</taxon>
        <taxon>Pseudomonadati</taxon>
        <taxon>Bacteroidota</taxon>
        <taxon>Cytophagia</taxon>
        <taxon>Cytophagales</taxon>
        <taxon>Flectobacillaceae</taxon>
        <taxon>Arcicella</taxon>
    </lineage>
</organism>
<dbReference type="Pfam" id="PF06855">
    <property type="entry name" value="YozE_SAM_like"/>
    <property type="match status" value="1"/>
</dbReference>
<accession>A0ABU5SDN6</accession>
<feature type="domain" description="YozE SAM-like" evidence="1">
    <location>
        <begin position="5"/>
        <end position="64"/>
    </location>
</feature>
<proteinExistence type="predicted"/>
<dbReference type="InterPro" id="IPR023089">
    <property type="entry name" value="YozE_SAM-like"/>
</dbReference>
<dbReference type="Gene3D" id="1.10.150.260">
    <property type="entry name" value="YozE SAM-like"/>
    <property type="match status" value="1"/>
</dbReference>
<comment type="caution">
    <text evidence="2">The sequence shown here is derived from an EMBL/GenBank/DDBJ whole genome shotgun (WGS) entry which is preliminary data.</text>
</comment>